<dbReference type="AlphaFoldDB" id="A0A5C4JCS6"/>
<dbReference type="PANTHER" id="PTHR10098">
    <property type="entry name" value="RAPSYN-RELATED"/>
    <property type="match status" value="1"/>
</dbReference>
<dbReference type="SMART" id="SM00028">
    <property type="entry name" value="TPR"/>
    <property type="match status" value="5"/>
</dbReference>
<protein>
    <submittedName>
        <fullName evidence="1">ATP-binding protein</fullName>
    </submittedName>
</protein>
<dbReference type="Proteomes" id="UP000309174">
    <property type="component" value="Unassembled WGS sequence"/>
</dbReference>
<accession>A0A5C4JCS6</accession>
<sequence>MIVPRQLPPAIGGFVGRRGELEELSALLAGKDGRHPAVVISAVAGGPGVGKTALAVQWAHSVAASFPDAALYVDLRGNRQGGPVTADEALDEAWILYSRGLAYRDRHHHDEGLSLLDGALRLSRAAGYQWGELAALHKMADTYTRQERWHHAERALTESLAIADATKEGWGRGYLLYTLADVYRHTHRLPQALDCLHQALNIFRDTHPDRRGEGAALGGLGGVYLLLGRCDEAIEYHRQALAASRRAGHRYGEMFALHNLGESQFQAGYTEDAYRTFCTALAMFGELGGARAEHIRHRVRTIEAEQGQDQDQDA</sequence>
<dbReference type="InterPro" id="IPR019734">
    <property type="entry name" value="TPR_rpt"/>
</dbReference>
<proteinExistence type="predicted"/>
<dbReference type="InterPro" id="IPR027417">
    <property type="entry name" value="P-loop_NTPase"/>
</dbReference>
<dbReference type="EMBL" id="VCKW01000069">
    <property type="protein sequence ID" value="TMR00845.1"/>
    <property type="molecule type" value="Genomic_DNA"/>
</dbReference>
<dbReference type="GO" id="GO:0005524">
    <property type="term" value="F:ATP binding"/>
    <property type="evidence" value="ECO:0007669"/>
    <property type="project" value="UniProtKB-KW"/>
</dbReference>
<dbReference type="Gene3D" id="1.25.40.10">
    <property type="entry name" value="Tetratricopeptide repeat domain"/>
    <property type="match status" value="2"/>
</dbReference>
<keyword evidence="1" id="KW-0067">ATP-binding</keyword>
<dbReference type="SUPFAM" id="SSF48452">
    <property type="entry name" value="TPR-like"/>
    <property type="match status" value="2"/>
</dbReference>
<dbReference type="RefSeq" id="WP_138645878.1">
    <property type="nucleotide sequence ID" value="NZ_VCKW01000069.1"/>
</dbReference>
<evidence type="ECO:0000313" key="2">
    <source>
        <dbReference type="Proteomes" id="UP000309174"/>
    </source>
</evidence>
<reference evidence="1 2" key="1">
    <citation type="submission" date="2019-05" db="EMBL/GenBank/DDBJ databases">
        <title>Draft genome sequence of Actinomadura sp. 14C53.</title>
        <authorList>
            <person name="Saricaoglu S."/>
            <person name="Isik K."/>
        </authorList>
    </citation>
    <scope>NUCLEOTIDE SEQUENCE [LARGE SCALE GENOMIC DNA]</scope>
    <source>
        <strain evidence="1 2">14C53</strain>
    </source>
</reference>
<keyword evidence="2" id="KW-1185">Reference proteome</keyword>
<dbReference type="OrthoDB" id="5167602at2"/>
<name>A0A5C4JCS6_9ACTN</name>
<dbReference type="SUPFAM" id="SSF52540">
    <property type="entry name" value="P-loop containing nucleoside triphosphate hydrolases"/>
    <property type="match status" value="1"/>
</dbReference>
<dbReference type="InterPro" id="IPR011990">
    <property type="entry name" value="TPR-like_helical_dom_sf"/>
</dbReference>
<keyword evidence="1" id="KW-0547">Nucleotide-binding</keyword>
<dbReference type="Gene3D" id="3.40.50.300">
    <property type="entry name" value="P-loop containing nucleotide triphosphate hydrolases"/>
    <property type="match status" value="1"/>
</dbReference>
<evidence type="ECO:0000313" key="1">
    <source>
        <dbReference type="EMBL" id="TMR00845.1"/>
    </source>
</evidence>
<organism evidence="1 2">
    <name type="scientific">Actinomadura soli</name>
    <dbReference type="NCBI Taxonomy" id="2508997"/>
    <lineage>
        <taxon>Bacteria</taxon>
        <taxon>Bacillati</taxon>
        <taxon>Actinomycetota</taxon>
        <taxon>Actinomycetes</taxon>
        <taxon>Streptosporangiales</taxon>
        <taxon>Thermomonosporaceae</taxon>
        <taxon>Actinomadura</taxon>
    </lineage>
</organism>
<comment type="caution">
    <text evidence="1">The sequence shown here is derived from an EMBL/GenBank/DDBJ whole genome shotgun (WGS) entry which is preliminary data.</text>
</comment>
<dbReference type="Pfam" id="PF13424">
    <property type="entry name" value="TPR_12"/>
    <property type="match status" value="2"/>
</dbReference>
<gene>
    <name evidence="1" type="ORF">ETD83_15765</name>
</gene>